<proteinExistence type="predicted"/>
<evidence type="ECO:0000313" key="3">
    <source>
        <dbReference type="Proteomes" id="UP000255277"/>
    </source>
</evidence>
<dbReference type="InterPro" id="IPR024059">
    <property type="entry name" value="YopX-like_N"/>
</dbReference>
<feature type="domain" description="YopX protein" evidence="1">
    <location>
        <begin position="23"/>
        <end position="76"/>
    </location>
</feature>
<dbReference type="SUPFAM" id="SSF159006">
    <property type="entry name" value="YopX-like"/>
    <property type="match status" value="1"/>
</dbReference>
<dbReference type="InterPro" id="IPR023385">
    <property type="entry name" value="YopX-like_C"/>
</dbReference>
<evidence type="ECO:0000259" key="1">
    <source>
        <dbReference type="Pfam" id="PF09643"/>
    </source>
</evidence>
<evidence type="ECO:0000313" key="2">
    <source>
        <dbReference type="EMBL" id="SUM32101.1"/>
    </source>
</evidence>
<dbReference type="Proteomes" id="UP000255277">
    <property type="component" value="Unassembled WGS sequence"/>
</dbReference>
<dbReference type="Gene3D" id="2.30.30.290">
    <property type="entry name" value="YopX-like domains"/>
    <property type="match status" value="1"/>
</dbReference>
<reference evidence="2 3" key="1">
    <citation type="submission" date="2018-06" db="EMBL/GenBank/DDBJ databases">
        <authorList>
            <consortium name="Pathogen Informatics"/>
            <person name="Doyle S."/>
        </authorList>
    </citation>
    <scope>NUCLEOTIDE SEQUENCE [LARGE SCALE GENOMIC DNA]</scope>
    <source>
        <strain evidence="2 3">NCTC12195</strain>
    </source>
</reference>
<gene>
    <name evidence="2" type="ORF">NCTC12195_01541</name>
</gene>
<name>A0A380FFA2_STAGA</name>
<dbReference type="STRING" id="1293.SH09_10845"/>
<organism evidence="2 3">
    <name type="scientific">Staphylococcus gallinarum</name>
    <dbReference type="NCBI Taxonomy" id="1293"/>
    <lineage>
        <taxon>Bacteria</taxon>
        <taxon>Bacillati</taxon>
        <taxon>Bacillota</taxon>
        <taxon>Bacilli</taxon>
        <taxon>Bacillales</taxon>
        <taxon>Staphylococcaceae</taxon>
        <taxon>Staphylococcus</taxon>
    </lineage>
</organism>
<dbReference type="Pfam" id="PF09643">
    <property type="entry name" value="YopX"/>
    <property type="match status" value="1"/>
</dbReference>
<protein>
    <submittedName>
        <fullName evidence="2">YopX protein</fullName>
    </submittedName>
</protein>
<accession>A0A380FFA2</accession>
<dbReference type="AlphaFoldDB" id="A0A380FFA2"/>
<sequence>MMIAFQLDFDHMEDLDIINKNGSIDRTVMMSTGLKDKHGKEIYDKDIVQDSYGDVYLIKWLDGGFVLTEFYNGGYDHYIINDFKIIRNYR</sequence>
<dbReference type="InterPro" id="IPR019096">
    <property type="entry name" value="YopX_protein"/>
</dbReference>
<dbReference type="EMBL" id="UHDK01000001">
    <property type="protein sequence ID" value="SUM32101.1"/>
    <property type="molecule type" value="Genomic_DNA"/>
</dbReference>
<dbReference type="Gene3D" id="2.60.430.10">
    <property type="entry name" value="YopX-like domain"/>
    <property type="match status" value="1"/>
</dbReference>